<sequence>MTATRFTRDSARRIARLACEEAALRVADSDLALIRLGENALFSVASEGVVVRVGRTLDYWPEVAREVAVARWLRAEGLPAAEIVEEIDQPLAVDGHPVTIWRYIAGEPAPYERIGDLGVLLRRLHLLTPPAELMAHDEDVLGRVQRRVESSPIAEPDRNFLLRRLVELREEVADLDYTLPPALIHGDAHIKNVMVSDGRSILIDFEGVAYGQPEWDVGMTATEYSTAGWWRPDQYEAFVEGYGFDVMRWPGFPTVRSVHELKMTTWIMQRVRDNSDIAEEFASRMRTIRDRVPSAWSPW</sequence>
<dbReference type="EMBL" id="JACHIW010000001">
    <property type="protein sequence ID" value="MBB5156072.1"/>
    <property type="molecule type" value="Genomic_DNA"/>
</dbReference>
<dbReference type="Proteomes" id="UP000584374">
    <property type="component" value="Unassembled WGS sequence"/>
</dbReference>
<protein>
    <submittedName>
        <fullName evidence="2">Ser/Thr protein kinase RdoA (MazF antagonist)</fullName>
    </submittedName>
</protein>
<keyword evidence="2" id="KW-0808">Transferase</keyword>
<dbReference type="InterPro" id="IPR011009">
    <property type="entry name" value="Kinase-like_dom_sf"/>
</dbReference>
<evidence type="ECO:0000313" key="2">
    <source>
        <dbReference type="EMBL" id="MBB5156072.1"/>
    </source>
</evidence>
<accession>A0A840Q0L4</accession>
<dbReference type="InterPro" id="IPR002575">
    <property type="entry name" value="Aminoglycoside_PTrfase"/>
</dbReference>
<evidence type="ECO:0000259" key="1">
    <source>
        <dbReference type="Pfam" id="PF01636"/>
    </source>
</evidence>
<comment type="caution">
    <text evidence="2">The sequence shown here is derived from an EMBL/GenBank/DDBJ whole genome shotgun (WGS) entry which is preliminary data.</text>
</comment>
<dbReference type="GO" id="GO:0016301">
    <property type="term" value="F:kinase activity"/>
    <property type="evidence" value="ECO:0007669"/>
    <property type="project" value="UniProtKB-KW"/>
</dbReference>
<dbReference type="InterPro" id="IPR051678">
    <property type="entry name" value="AGP_Transferase"/>
</dbReference>
<dbReference type="AlphaFoldDB" id="A0A840Q0L4"/>
<dbReference type="PANTHER" id="PTHR21310">
    <property type="entry name" value="AMINOGLYCOSIDE PHOSPHOTRANSFERASE-RELATED-RELATED"/>
    <property type="match status" value="1"/>
</dbReference>
<dbReference type="SUPFAM" id="SSF56112">
    <property type="entry name" value="Protein kinase-like (PK-like)"/>
    <property type="match status" value="1"/>
</dbReference>
<keyword evidence="2" id="KW-0418">Kinase</keyword>
<dbReference type="Gene3D" id="3.90.1200.10">
    <property type="match status" value="1"/>
</dbReference>
<name>A0A840Q0L4_9PSEU</name>
<feature type="domain" description="Aminoglycoside phosphotransferase" evidence="1">
    <location>
        <begin position="48"/>
        <end position="245"/>
    </location>
</feature>
<reference evidence="2 3" key="1">
    <citation type="submission" date="2020-08" db="EMBL/GenBank/DDBJ databases">
        <title>Sequencing the genomes of 1000 actinobacteria strains.</title>
        <authorList>
            <person name="Klenk H.-P."/>
        </authorList>
    </citation>
    <scope>NUCLEOTIDE SEQUENCE [LARGE SCALE GENOMIC DNA]</scope>
    <source>
        <strain evidence="2 3">DSM 45584</strain>
    </source>
</reference>
<dbReference type="RefSeq" id="WP_184727275.1">
    <property type="nucleotide sequence ID" value="NZ_JACHIW010000001.1"/>
</dbReference>
<proteinExistence type="predicted"/>
<organism evidence="2 3">
    <name type="scientific">Saccharopolyspora phatthalungensis</name>
    <dbReference type="NCBI Taxonomy" id="664693"/>
    <lineage>
        <taxon>Bacteria</taxon>
        <taxon>Bacillati</taxon>
        <taxon>Actinomycetota</taxon>
        <taxon>Actinomycetes</taxon>
        <taxon>Pseudonocardiales</taxon>
        <taxon>Pseudonocardiaceae</taxon>
        <taxon>Saccharopolyspora</taxon>
    </lineage>
</organism>
<gene>
    <name evidence="2" type="ORF">BJ970_003606</name>
</gene>
<keyword evidence="3" id="KW-1185">Reference proteome</keyword>
<dbReference type="PANTHER" id="PTHR21310:SF40">
    <property type="entry name" value="AMINOGLYCOSIDE PHOSPHOTRANSFERASE DOMAIN-CONTAINING PROTEIN-RELATED"/>
    <property type="match status" value="1"/>
</dbReference>
<evidence type="ECO:0000313" key="3">
    <source>
        <dbReference type="Proteomes" id="UP000584374"/>
    </source>
</evidence>
<dbReference type="Pfam" id="PF01636">
    <property type="entry name" value="APH"/>
    <property type="match status" value="1"/>
</dbReference>